<dbReference type="GO" id="GO:0045259">
    <property type="term" value="C:proton-transporting ATP synthase complex"/>
    <property type="evidence" value="ECO:0007669"/>
    <property type="project" value="UniProtKB-KW"/>
</dbReference>
<dbReference type="InterPro" id="IPR023011">
    <property type="entry name" value="ATP_synth_F0_asu_AS"/>
</dbReference>
<evidence type="ECO:0000256" key="5">
    <source>
        <dbReference type="ARBA" id="ARBA00022692"/>
    </source>
</evidence>
<evidence type="ECO:0000256" key="2">
    <source>
        <dbReference type="ARBA" id="ARBA00006810"/>
    </source>
</evidence>
<comment type="similarity">
    <text evidence="2 11 12">Belongs to the ATPase A chain family.</text>
</comment>
<dbReference type="PANTHER" id="PTHR11410:SF0">
    <property type="entry name" value="ATP SYNTHASE SUBUNIT A"/>
    <property type="match status" value="1"/>
</dbReference>
<dbReference type="GO" id="GO:0016787">
    <property type="term" value="F:hydrolase activity"/>
    <property type="evidence" value="ECO:0007669"/>
    <property type="project" value="UniProtKB-KW"/>
</dbReference>
<dbReference type="CDD" id="cd00310">
    <property type="entry name" value="ATP-synt_Fo_a_6"/>
    <property type="match status" value="1"/>
</dbReference>
<keyword evidence="3 11" id="KW-0813">Transport</keyword>
<evidence type="ECO:0000256" key="3">
    <source>
        <dbReference type="ARBA" id="ARBA00022448"/>
    </source>
</evidence>
<evidence type="ECO:0000256" key="8">
    <source>
        <dbReference type="ARBA" id="ARBA00023065"/>
    </source>
</evidence>
<evidence type="ECO:0000256" key="12">
    <source>
        <dbReference type="RuleBase" id="RU000483"/>
    </source>
</evidence>
<keyword evidence="10 11" id="KW-0066">ATP synthesis</keyword>
<dbReference type="SUPFAM" id="SSF81336">
    <property type="entry name" value="F1F0 ATP synthase subunit A"/>
    <property type="match status" value="1"/>
</dbReference>
<evidence type="ECO:0000256" key="6">
    <source>
        <dbReference type="ARBA" id="ARBA00022781"/>
    </source>
</evidence>
<evidence type="ECO:0000256" key="13">
    <source>
        <dbReference type="SAM" id="SignalP"/>
    </source>
</evidence>
<feature type="transmembrane region" description="Helical" evidence="11">
    <location>
        <begin position="151"/>
        <end position="174"/>
    </location>
</feature>
<feature type="transmembrane region" description="Helical" evidence="11">
    <location>
        <begin position="111"/>
        <end position="131"/>
    </location>
</feature>
<evidence type="ECO:0000256" key="11">
    <source>
        <dbReference type="HAMAP-Rule" id="MF_01393"/>
    </source>
</evidence>
<keyword evidence="13" id="KW-0732">Signal</keyword>
<organism evidence="14">
    <name type="scientific">uncultured Solirubrobacteraceae bacterium</name>
    <dbReference type="NCBI Taxonomy" id="1162706"/>
    <lineage>
        <taxon>Bacteria</taxon>
        <taxon>Bacillati</taxon>
        <taxon>Actinomycetota</taxon>
        <taxon>Thermoleophilia</taxon>
        <taxon>Solirubrobacterales</taxon>
        <taxon>Solirubrobacteraceae</taxon>
        <taxon>environmental samples</taxon>
    </lineage>
</organism>
<sequence>MTLRLAVLATPILLLLLDAQAALAIEVNEEYRPQDEFKLDPWIDLPGPLDINKAVFYLLIATALTVGTFMYVANRMQARPNRIQTAVETAYVAMRDNIAGGNMDRKMAAKWFPFIATLFLFIWFSNIIGYLPLPTNTEHKVDVFGVEVPSLALYAATANLSVPLVLTLIVWIAYHIEGFRAKGVGGFYKGLVPSGVQGPAKVPIFFIELISDFVRLVSLSVRLFANILAGHLLILFMGGGLVVLLNLAAVGSVILGLITLPLAVAFFLFEIGLVATLQAFIFSTLTAIYLGGAVAKEH</sequence>
<keyword evidence="8 11" id="KW-0406">Ion transport</keyword>
<feature type="transmembrane region" description="Helical" evidence="11">
    <location>
        <begin position="264"/>
        <end position="290"/>
    </location>
</feature>
<accession>A0A6J4RPC1</accession>
<dbReference type="Gene3D" id="1.20.120.220">
    <property type="entry name" value="ATP synthase, F0 complex, subunit A"/>
    <property type="match status" value="1"/>
</dbReference>
<evidence type="ECO:0000313" key="14">
    <source>
        <dbReference type="EMBL" id="CAA9478337.1"/>
    </source>
</evidence>
<dbReference type="PANTHER" id="PTHR11410">
    <property type="entry name" value="ATP SYNTHASE SUBUNIT A"/>
    <property type="match status" value="1"/>
</dbReference>
<feature type="signal peptide" evidence="13">
    <location>
        <begin position="1"/>
        <end position="24"/>
    </location>
</feature>
<gene>
    <name evidence="11" type="primary">atpB</name>
    <name evidence="14" type="ORF">AVDCRST_MAG53-592</name>
</gene>
<feature type="chain" id="PRO_5027024673" description="ATP synthase subunit a" evidence="13">
    <location>
        <begin position="25"/>
        <end position="298"/>
    </location>
</feature>
<dbReference type="NCBIfam" id="TIGR01131">
    <property type="entry name" value="ATP_synt_6_or_A"/>
    <property type="match status" value="1"/>
</dbReference>
<keyword evidence="4 11" id="KW-0138">CF(0)</keyword>
<keyword evidence="7 11" id="KW-1133">Transmembrane helix</keyword>
<dbReference type="HAMAP" id="MF_01393">
    <property type="entry name" value="ATP_synth_a_bact"/>
    <property type="match status" value="1"/>
</dbReference>
<comment type="subcellular location">
    <subcellularLocation>
        <location evidence="11 12">Cell membrane</location>
        <topology evidence="11 12">Multi-pass membrane protein</topology>
    </subcellularLocation>
    <subcellularLocation>
        <location evidence="1">Membrane</location>
        <topology evidence="1">Multi-pass membrane protein</topology>
    </subcellularLocation>
</comment>
<keyword evidence="14" id="KW-0378">Hydrolase</keyword>
<evidence type="ECO:0000256" key="1">
    <source>
        <dbReference type="ARBA" id="ARBA00004141"/>
    </source>
</evidence>
<reference evidence="14" key="1">
    <citation type="submission" date="2020-02" db="EMBL/GenBank/DDBJ databases">
        <authorList>
            <person name="Meier V. D."/>
        </authorList>
    </citation>
    <scope>NUCLEOTIDE SEQUENCE</scope>
    <source>
        <strain evidence="14">AVDCRST_MAG53</strain>
    </source>
</reference>
<evidence type="ECO:0000256" key="10">
    <source>
        <dbReference type="ARBA" id="ARBA00023310"/>
    </source>
</evidence>
<evidence type="ECO:0000256" key="4">
    <source>
        <dbReference type="ARBA" id="ARBA00022547"/>
    </source>
</evidence>
<feature type="transmembrane region" description="Helical" evidence="11">
    <location>
        <begin position="232"/>
        <end position="258"/>
    </location>
</feature>
<dbReference type="GO" id="GO:0005886">
    <property type="term" value="C:plasma membrane"/>
    <property type="evidence" value="ECO:0007669"/>
    <property type="project" value="UniProtKB-SubCell"/>
</dbReference>
<evidence type="ECO:0000256" key="7">
    <source>
        <dbReference type="ARBA" id="ARBA00022989"/>
    </source>
</evidence>
<protein>
    <recommendedName>
        <fullName evidence="11 12">ATP synthase subunit a</fullName>
    </recommendedName>
    <alternativeName>
        <fullName evidence="11">ATP synthase F0 sector subunit a</fullName>
    </alternativeName>
    <alternativeName>
        <fullName evidence="11">F-ATPase subunit 6</fullName>
    </alternativeName>
</protein>
<dbReference type="PROSITE" id="PS00449">
    <property type="entry name" value="ATPASE_A"/>
    <property type="match status" value="1"/>
</dbReference>
<dbReference type="InterPro" id="IPR045083">
    <property type="entry name" value="ATP_synth_F0_asu_bact/mt"/>
</dbReference>
<dbReference type="InterPro" id="IPR000568">
    <property type="entry name" value="ATP_synth_F0_asu"/>
</dbReference>
<name>A0A6J4RPC1_9ACTN</name>
<dbReference type="AlphaFoldDB" id="A0A6J4RPC1"/>
<dbReference type="InterPro" id="IPR035908">
    <property type="entry name" value="F0_ATP_A_sf"/>
</dbReference>
<feature type="transmembrane region" description="Helical" evidence="11">
    <location>
        <begin position="54"/>
        <end position="73"/>
    </location>
</feature>
<keyword evidence="9 11" id="KW-0472">Membrane</keyword>
<evidence type="ECO:0000256" key="9">
    <source>
        <dbReference type="ARBA" id="ARBA00023136"/>
    </source>
</evidence>
<comment type="function">
    <text evidence="11 12">Key component of the proton channel; it plays a direct role in the translocation of protons across the membrane.</text>
</comment>
<keyword evidence="6 11" id="KW-0375">Hydrogen ion transport</keyword>
<dbReference type="GO" id="GO:0046933">
    <property type="term" value="F:proton-transporting ATP synthase activity, rotational mechanism"/>
    <property type="evidence" value="ECO:0007669"/>
    <property type="project" value="UniProtKB-UniRule"/>
</dbReference>
<dbReference type="EMBL" id="CADCVR010000019">
    <property type="protein sequence ID" value="CAA9478337.1"/>
    <property type="molecule type" value="Genomic_DNA"/>
</dbReference>
<keyword evidence="5 11" id="KW-0812">Transmembrane</keyword>
<dbReference type="Pfam" id="PF00119">
    <property type="entry name" value="ATP-synt_A"/>
    <property type="match status" value="1"/>
</dbReference>
<keyword evidence="11" id="KW-1003">Cell membrane</keyword>
<dbReference type="PRINTS" id="PR00123">
    <property type="entry name" value="ATPASEA"/>
</dbReference>
<proteinExistence type="inferred from homology"/>